<evidence type="ECO:0000256" key="1">
    <source>
        <dbReference type="SAM" id="SignalP"/>
    </source>
</evidence>
<dbReference type="PROSITE" id="PS51257">
    <property type="entry name" value="PROKAR_LIPOPROTEIN"/>
    <property type="match status" value="1"/>
</dbReference>
<protein>
    <submittedName>
        <fullName evidence="2">Uncharacterized protein</fullName>
    </submittedName>
</protein>
<organism evidence="2 3">
    <name type="scientific">Gigaspora margarita</name>
    <dbReference type="NCBI Taxonomy" id="4874"/>
    <lineage>
        <taxon>Eukaryota</taxon>
        <taxon>Fungi</taxon>
        <taxon>Fungi incertae sedis</taxon>
        <taxon>Mucoromycota</taxon>
        <taxon>Glomeromycotina</taxon>
        <taxon>Glomeromycetes</taxon>
        <taxon>Diversisporales</taxon>
        <taxon>Gigasporaceae</taxon>
        <taxon>Gigaspora</taxon>
    </lineage>
</organism>
<evidence type="ECO:0000313" key="3">
    <source>
        <dbReference type="Proteomes" id="UP000439903"/>
    </source>
</evidence>
<keyword evidence="3" id="KW-1185">Reference proteome</keyword>
<feature type="signal peptide" evidence="1">
    <location>
        <begin position="1"/>
        <end position="22"/>
    </location>
</feature>
<comment type="caution">
    <text evidence="2">The sequence shown here is derived from an EMBL/GenBank/DDBJ whole genome shotgun (WGS) entry which is preliminary data.</text>
</comment>
<dbReference type="EMBL" id="WTPW01002259">
    <property type="protein sequence ID" value="KAF0389226.1"/>
    <property type="molecule type" value="Genomic_DNA"/>
</dbReference>
<reference evidence="2 3" key="1">
    <citation type="journal article" date="2019" name="Environ. Microbiol.">
        <title>At the nexus of three kingdoms: the genome of the mycorrhizal fungus Gigaspora margarita provides insights into plant, endobacterial and fungal interactions.</title>
        <authorList>
            <person name="Venice F."/>
            <person name="Ghignone S."/>
            <person name="Salvioli di Fossalunga A."/>
            <person name="Amselem J."/>
            <person name="Novero M."/>
            <person name="Xianan X."/>
            <person name="Sedzielewska Toro K."/>
            <person name="Morin E."/>
            <person name="Lipzen A."/>
            <person name="Grigoriev I.V."/>
            <person name="Henrissat B."/>
            <person name="Martin F.M."/>
            <person name="Bonfante P."/>
        </authorList>
    </citation>
    <scope>NUCLEOTIDE SEQUENCE [LARGE SCALE GENOMIC DNA]</scope>
    <source>
        <strain evidence="2 3">BEG34</strain>
    </source>
</reference>
<proteinExistence type="predicted"/>
<dbReference type="OrthoDB" id="10396501at2759"/>
<evidence type="ECO:0000313" key="2">
    <source>
        <dbReference type="EMBL" id="KAF0389226.1"/>
    </source>
</evidence>
<feature type="chain" id="PRO_5034462063" evidence="1">
    <location>
        <begin position="23"/>
        <end position="76"/>
    </location>
</feature>
<keyword evidence="1" id="KW-0732">Signal</keyword>
<accession>A0A8H3X1P3</accession>
<dbReference type="Proteomes" id="UP000439903">
    <property type="component" value="Unassembled WGS sequence"/>
</dbReference>
<sequence length="76" mass="8381">MKIVNILLVFFIVFLLVSNTSACGCYRGRGYGYYCGYELGCGVDSIWWCPGYGAEARYVGLCFNCCAPPGKNSYCC</sequence>
<gene>
    <name evidence="2" type="ORF">F8M41_010952</name>
</gene>
<dbReference type="AlphaFoldDB" id="A0A8H3X1P3"/>
<name>A0A8H3X1P3_GIGMA</name>